<protein>
    <submittedName>
        <fullName evidence="1">10621_t:CDS:1</fullName>
    </submittedName>
</protein>
<dbReference type="EMBL" id="CAJVPT010002951">
    <property type="protein sequence ID" value="CAG8489344.1"/>
    <property type="molecule type" value="Genomic_DNA"/>
</dbReference>
<organism evidence="1 2">
    <name type="scientific">Acaulospora colombiana</name>
    <dbReference type="NCBI Taxonomy" id="27376"/>
    <lineage>
        <taxon>Eukaryota</taxon>
        <taxon>Fungi</taxon>
        <taxon>Fungi incertae sedis</taxon>
        <taxon>Mucoromycota</taxon>
        <taxon>Glomeromycotina</taxon>
        <taxon>Glomeromycetes</taxon>
        <taxon>Diversisporales</taxon>
        <taxon>Acaulosporaceae</taxon>
        <taxon>Acaulospora</taxon>
    </lineage>
</organism>
<name>A0ACA9KRS8_9GLOM</name>
<evidence type="ECO:0000313" key="1">
    <source>
        <dbReference type="EMBL" id="CAG8489344.1"/>
    </source>
</evidence>
<evidence type="ECO:0000313" key="2">
    <source>
        <dbReference type="Proteomes" id="UP000789525"/>
    </source>
</evidence>
<comment type="caution">
    <text evidence="1">The sequence shown here is derived from an EMBL/GenBank/DDBJ whole genome shotgun (WGS) entry which is preliminary data.</text>
</comment>
<sequence length="123" mass="14270">MHMEFIDLPYKNLRAIPIFEEREEKLDTIGPETHTLGVRFKDLYASLAKDLKKINAKYVKATDAFHDASVEAAKKDKLPPPKFFDTWNKKYVKYVKLSEKAAVELFKRAEGFGKKLEEAPKKH</sequence>
<accession>A0ACA9KRS8</accession>
<gene>
    <name evidence="1" type="ORF">ACOLOM_LOCUS2313</name>
</gene>
<dbReference type="Proteomes" id="UP000789525">
    <property type="component" value="Unassembled WGS sequence"/>
</dbReference>
<keyword evidence="2" id="KW-1185">Reference proteome</keyword>
<reference evidence="1" key="1">
    <citation type="submission" date="2021-06" db="EMBL/GenBank/DDBJ databases">
        <authorList>
            <person name="Kallberg Y."/>
            <person name="Tangrot J."/>
            <person name="Rosling A."/>
        </authorList>
    </citation>
    <scope>NUCLEOTIDE SEQUENCE</scope>
    <source>
        <strain evidence="1">CL356</strain>
    </source>
</reference>
<proteinExistence type="predicted"/>